<protein>
    <submittedName>
        <fullName evidence="4">N-acetyltransferase</fullName>
    </submittedName>
</protein>
<evidence type="ECO:0000256" key="1">
    <source>
        <dbReference type="ARBA" id="ARBA00022679"/>
    </source>
</evidence>
<dbReference type="SUPFAM" id="SSF55729">
    <property type="entry name" value="Acyl-CoA N-acyltransferases (Nat)"/>
    <property type="match status" value="1"/>
</dbReference>
<name>A0A2K2U6G9_9ACTN</name>
<evidence type="ECO:0000313" key="4">
    <source>
        <dbReference type="EMBL" id="PNV65832.1"/>
    </source>
</evidence>
<keyword evidence="1 4" id="KW-0808">Transferase</keyword>
<dbReference type="PROSITE" id="PS51186">
    <property type="entry name" value="GNAT"/>
    <property type="match status" value="1"/>
</dbReference>
<sequence length="187" mass="20188">MLEVRTARADEIGAVVEFYTRMIDEMRGTDFDVRWRHGEHPSEGFLRASVEAGEVLVGVLGADDPDAPAAVGASRLACALVMNGETDPGYEQGAWQVEAPPQDVAVLHVVATLPAFHGRGFARQLVNASADVARASGKKAVRLDTFAANLRGRRLYESCGFVCVGECPRFYPGIDPTLPAALYERVL</sequence>
<dbReference type="InterPro" id="IPR050680">
    <property type="entry name" value="YpeA/RimI_acetyltransf"/>
</dbReference>
<evidence type="ECO:0000256" key="2">
    <source>
        <dbReference type="ARBA" id="ARBA00023315"/>
    </source>
</evidence>
<keyword evidence="5" id="KW-1185">Reference proteome</keyword>
<dbReference type="InterPro" id="IPR016181">
    <property type="entry name" value="Acyl_CoA_acyltransferase"/>
</dbReference>
<proteinExistence type="predicted"/>
<dbReference type="AlphaFoldDB" id="A0A2K2U6G9"/>
<dbReference type="CDD" id="cd04301">
    <property type="entry name" value="NAT_SF"/>
    <property type="match status" value="1"/>
</dbReference>
<dbReference type="GO" id="GO:0016747">
    <property type="term" value="F:acyltransferase activity, transferring groups other than amino-acyl groups"/>
    <property type="evidence" value="ECO:0007669"/>
    <property type="project" value="InterPro"/>
</dbReference>
<dbReference type="InterPro" id="IPR000182">
    <property type="entry name" value="GNAT_dom"/>
</dbReference>
<organism evidence="4 5">
    <name type="scientific">Rubneribacter badeniensis</name>
    <dbReference type="NCBI Taxonomy" id="2070688"/>
    <lineage>
        <taxon>Bacteria</taxon>
        <taxon>Bacillati</taxon>
        <taxon>Actinomycetota</taxon>
        <taxon>Coriobacteriia</taxon>
        <taxon>Eggerthellales</taxon>
        <taxon>Eggerthellaceae</taxon>
        <taxon>Rubneribacter</taxon>
    </lineage>
</organism>
<feature type="domain" description="N-acetyltransferase" evidence="3">
    <location>
        <begin position="2"/>
        <end position="187"/>
    </location>
</feature>
<dbReference type="Gene3D" id="3.40.630.30">
    <property type="match status" value="1"/>
</dbReference>
<reference evidence="4 5" key="1">
    <citation type="journal article" date="2018" name="Int. J. Syst. Evol. Microbiol.">
        <title>Rubneribacter badeniensis gen. nov., sp. nov. and Enteroscipio rubneri gen. nov., sp. nov., new members of the Eggerthellaceae isolated from human faeces.</title>
        <authorList>
            <person name="Danylec N."/>
            <person name="Gobl A."/>
            <person name="Stoll D.A."/>
            <person name="Hetzer B."/>
            <person name="Kulling S.E."/>
            <person name="Huch M."/>
        </authorList>
    </citation>
    <scope>NUCLEOTIDE SEQUENCE [LARGE SCALE GENOMIC DNA]</scope>
    <source>
        <strain evidence="4 5">ResAG-85</strain>
    </source>
</reference>
<keyword evidence="2" id="KW-0012">Acyltransferase</keyword>
<evidence type="ECO:0000259" key="3">
    <source>
        <dbReference type="PROSITE" id="PS51186"/>
    </source>
</evidence>
<dbReference type="PANTHER" id="PTHR43420">
    <property type="entry name" value="ACETYLTRANSFERASE"/>
    <property type="match status" value="1"/>
</dbReference>
<evidence type="ECO:0000313" key="5">
    <source>
        <dbReference type="Proteomes" id="UP000236488"/>
    </source>
</evidence>
<comment type="caution">
    <text evidence="4">The sequence shown here is derived from an EMBL/GenBank/DDBJ whole genome shotgun (WGS) entry which is preliminary data.</text>
</comment>
<accession>A0A2K2U6G9</accession>
<gene>
    <name evidence="4" type="ORF">C2L80_04330</name>
</gene>
<dbReference type="RefSeq" id="WP_103262743.1">
    <property type="nucleotide sequence ID" value="NZ_DBEYRC010000011.1"/>
</dbReference>
<dbReference type="Proteomes" id="UP000236488">
    <property type="component" value="Unassembled WGS sequence"/>
</dbReference>
<dbReference type="Pfam" id="PF00583">
    <property type="entry name" value="Acetyltransf_1"/>
    <property type="match status" value="1"/>
</dbReference>
<dbReference type="EMBL" id="PPEL01000015">
    <property type="protein sequence ID" value="PNV65832.1"/>
    <property type="molecule type" value="Genomic_DNA"/>
</dbReference>